<sequence>MLTDNEIDRLRKGIIATVASPVIGSIEDYAWEAIFHYVKDIPLSDPALGRTKLLYDAVDITTQTGWSLKSLQLNNFTSGNTFFFVIQRADVIKKANQLGFPGLTEQSSPQELGEAIIQHWNEKILTSQSLQRVINSYEGILLKNIQGTEYVYCEYELEPLDSTTFSWAWTVNKISGKQGVGLQGNIAGKTDLVWYKNQKQLFKARTILTNAVRINIERIRLILERYVTTILAALQSQINNPFFDNNSDANI</sequence>
<dbReference type="AlphaFoldDB" id="A0A8S9SWE8"/>
<dbReference type="EMBL" id="JHEG04000001">
    <property type="protein sequence ID" value="KAF3884470.1"/>
    <property type="molecule type" value="Genomic_DNA"/>
</dbReference>
<organism evidence="1 2">
    <name type="scientific">Tolypothrix bouteillei VB521301</name>
    <dbReference type="NCBI Taxonomy" id="1479485"/>
    <lineage>
        <taxon>Bacteria</taxon>
        <taxon>Bacillati</taxon>
        <taxon>Cyanobacteriota</taxon>
        <taxon>Cyanophyceae</taxon>
        <taxon>Nostocales</taxon>
        <taxon>Tolypothrichaceae</taxon>
        <taxon>Tolypothrix</taxon>
    </lineage>
</organism>
<name>A0A8S9SWE8_9CYAN</name>
<protein>
    <submittedName>
        <fullName evidence="1">Uncharacterized protein</fullName>
    </submittedName>
</protein>
<comment type="caution">
    <text evidence="1">The sequence shown here is derived from an EMBL/GenBank/DDBJ whole genome shotgun (WGS) entry which is preliminary data.</text>
</comment>
<reference evidence="1" key="2">
    <citation type="submission" date="2019-11" db="EMBL/GenBank/DDBJ databases">
        <title>Improved Assembly of Tolypothrix boutellei genome.</title>
        <authorList>
            <person name="Sarangi A.N."/>
            <person name="Mukherjee M."/>
            <person name="Ghosh S."/>
            <person name="Singh D."/>
            <person name="Das A."/>
            <person name="Kant S."/>
            <person name="Prusty A."/>
            <person name="Tripathy S."/>
        </authorList>
    </citation>
    <scope>NUCLEOTIDE SEQUENCE</scope>
    <source>
        <strain evidence="1">VB521301</strain>
    </source>
</reference>
<keyword evidence="2" id="KW-1185">Reference proteome</keyword>
<gene>
    <name evidence="1" type="ORF">DA73_0400002535</name>
</gene>
<reference evidence="1" key="1">
    <citation type="journal article" date="2015" name="Genome Announc.">
        <title>Draft Genome Sequence of Tolypothrix boutellei Strain VB521301.</title>
        <authorList>
            <person name="Chandrababunaidu M.M."/>
            <person name="Singh D."/>
            <person name="Sen D."/>
            <person name="Bhan S."/>
            <person name="Das S."/>
            <person name="Gupta A."/>
            <person name="Adhikary S.P."/>
            <person name="Tripathy S."/>
        </authorList>
    </citation>
    <scope>NUCLEOTIDE SEQUENCE</scope>
    <source>
        <strain evidence="1">VB521301</strain>
    </source>
</reference>
<evidence type="ECO:0000313" key="2">
    <source>
        <dbReference type="Proteomes" id="UP000029738"/>
    </source>
</evidence>
<accession>A0A8S9SWE8</accession>
<evidence type="ECO:0000313" key="1">
    <source>
        <dbReference type="EMBL" id="KAF3884470.1"/>
    </source>
</evidence>
<dbReference type="RefSeq" id="WP_038071679.1">
    <property type="nucleotide sequence ID" value="NZ_JHEG04000001.1"/>
</dbReference>
<proteinExistence type="predicted"/>
<dbReference type="Proteomes" id="UP000029738">
    <property type="component" value="Unassembled WGS sequence"/>
</dbReference>